<keyword evidence="2 8" id="KW-0813">Transport</keyword>
<evidence type="ECO:0000256" key="2">
    <source>
        <dbReference type="ARBA" id="ARBA00022448"/>
    </source>
</evidence>
<dbReference type="Proteomes" id="UP001580391">
    <property type="component" value="Unassembled WGS sequence"/>
</dbReference>
<evidence type="ECO:0000256" key="1">
    <source>
        <dbReference type="ARBA" id="ARBA00004651"/>
    </source>
</evidence>
<comment type="caution">
    <text evidence="12">The sequence shown here is derived from an EMBL/GenBank/DDBJ whole genome shotgun (WGS) entry which is preliminary data.</text>
</comment>
<dbReference type="GO" id="GO:0005886">
    <property type="term" value="C:plasma membrane"/>
    <property type="evidence" value="ECO:0007669"/>
    <property type="project" value="UniProtKB-SubCell"/>
</dbReference>
<dbReference type="Proteomes" id="UP000231912">
    <property type="component" value="Unassembled WGS sequence"/>
</dbReference>
<gene>
    <name evidence="11" type="ORF">ACE5IX_05250</name>
    <name evidence="12" type="ORF">CH371_09245</name>
</gene>
<dbReference type="PANTHER" id="PTHR30625:SF15">
    <property type="entry name" value="BIOPOLYMER TRANSPORT PROTEIN EXBB"/>
    <property type="match status" value="1"/>
</dbReference>
<sequence>MILAKTDSLVSIIPPETVPILILLVSIIGFTIIIERLIFFSRWKSLSPDDWRRVKDLLQAKNVDSASDLIRSLSQGPFSQVLQAGIAQYKKNSSSVEDEILTQGLNQIQRMEKFLSSLATIATISPLLGVLGTVLGIIRSFAEGSGTRGAEVGISEALITTAMGLAVAIPAYIFHNFFQKRKEDAISEMESLSEQALRFLK</sequence>
<comment type="subcellular location">
    <subcellularLocation>
        <location evidence="1">Cell membrane</location>
        <topology evidence="1">Multi-pass membrane protein</topology>
    </subcellularLocation>
    <subcellularLocation>
        <location evidence="8">Membrane</location>
        <topology evidence="8">Multi-pass membrane protein</topology>
    </subcellularLocation>
</comment>
<comment type="similarity">
    <text evidence="8">Belongs to the exbB/tolQ family.</text>
</comment>
<keyword evidence="5 8" id="KW-0653">Protein transport</keyword>
<evidence type="ECO:0000256" key="3">
    <source>
        <dbReference type="ARBA" id="ARBA00022475"/>
    </source>
</evidence>
<keyword evidence="4 9" id="KW-0812">Transmembrane</keyword>
<dbReference type="Pfam" id="PF01618">
    <property type="entry name" value="MotA_ExbB"/>
    <property type="match status" value="1"/>
</dbReference>
<dbReference type="InterPro" id="IPR002898">
    <property type="entry name" value="MotA_ExbB_proton_chnl"/>
</dbReference>
<keyword evidence="14" id="KW-1185">Reference proteome</keyword>
<keyword evidence="7 9" id="KW-0472">Membrane</keyword>
<evidence type="ECO:0000313" key="12">
    <source>
        <dbReference type="EMBL" id="PJZ66533.1"/>
    </source>
</evidence>
<reference evidence="12 13" key="1">
    <citation type="submission" date="2017-07" db="EMBL/GenBank/DDBJ databases">
        <title>Leptospira spp. isolated from tropical soils.</title>
        <authorList>
            <person name="Thibeaux R."/>
            <person name="Iraola G."/>
            <person name="Ferres I."/>
            <person name="Bierque E."/>
            <person name="Girault D."/>
            <person name="Soupe-Gilbert M.-E."/>
            <person name="Picardeau M."/>
            <person name="Goarant C."/>
        </authorList>
    </citation>
    <scope>NUCLEOTIDE SEQUENCE [LARGE SCALE GENOMIC DNA]</scope>
    <source>
        <strain evidence="12 13">FH2-C-A2</strain>
    </source>
</reference>
<name>A0A2M9ZDM6_9LEPT</name>
<evidence type="ECO:0000256" key="5">
    <source>
        <dbReference type="ARBA" id="ARBA00022927"/>
    </source>
</evidence>
<keyword evidence="6 9" id="KW-1133">Transmembrane helix</keyword>
<dbReference type="EMBL" id="JBHILJ010000002">
    <property type="protein sequence ID" value="MFB5735903.1"/>
    <property type="molecule type" value="Genomic_DNA"/>
</dbReference>
<evidence type="ECO:0000256" key="6">
    <source>
        <dbReference type="ARBA" id="ARBA00022989"/>
    </source>
</evidence>
<evidence type="ECO:0000256" key="9">
    <source>
        <dbReference type="SAM" id="Phobius"/>
    </source>
</evidence>
<dbReference type="AlphaFoldDB" id="A0A2M9ZDM6"/>
<feature type="domain" description="MotA/TolQ/ExbB proton channel" evidence="10">
    <location>
        <begin position="76"/>
        <end position="190"/>
    </location>
</feature>
<keyword evidence="3" id="KW-1003">Cell membrane</keyword>
<evidence type="ECO:0000313" key="13">
    <source>
        <dbReference type="Proteomes" id="UP000231912"/>
    </source>
</evidence>
<evidence type="ECO:0000256" key="7">
    <source>
        <dbReference type="ARBA" id="ARBA00023136"/>
    </source>
</evidence>
<evidence type="ECO:0000313" key="14">
    <source>
        <dbReference type="Proteomes" id="UP001580391"/>
    </source>
</evidence>
<feature type="transmembrane region" description="Helical" evidence="9">
    <location>
        <begin position="20"/>
        <end position="39"/>
    </location>
</feature>
<feature type="transmembrane region" description="Helical" evidence="9">
    <location>
        <begin position="114"/>
        <end position="138"/>
    </location>
</feature>
<protein>
    <submittedName>
        <fullName evidence="12">MotA/TolQ/ExbB proton channel family protein</fullName>
    </submittedName>
</protein>
<evidence type="ECO:0000259" key="10">
    <source>
        <dbReference type="Pfam" id="PF01618"/>
    </source>
</evidence>
<evidence type="ECO:0000256" key="8">
    <source>
        <dbReference type="RuleBase" id="RU004057"/>
    </source>
</evidence>
<dbReference type="PANTHER" id="PTHR30625">
    <property type="entry name" value="PROTEIN TOLQ"/>
    <property type="match status" value="1"/>
</dbReference>
<accession>A0A2M9ZDM6</accession>
<organism evidence="12 13">
    <name type="scientific">Leptospira wolffii</name>
    <dbReference type="NCBI Taxonomy" id="409998"/>
    <lineage>
        <taxon>Bacteria</taxon>
        <taxon>Pseudomonadati</taxon>
        <taxon>Spirochaetota</taxon>
        <taxon>Spirochaetia</taxon>
        <taxon>Leptospirales</taxon>
        <taxon>Leptospiraceae</taxon>
        <taxon>Leptospira</taxon>
    </lineage>
</organism>
<evidence type="ECO:0000256" key="4">
    <source>
        <dbReference type="ARBA" id="ARBA00022692"/>
    </source>
</evidence>
<feature type="transmembrane region" description="Helical" evidence="9">
    <location>
        <begin position="158"/>
        <end position="178"/>
    </location>
</feature>
<proteinExistence type="inferred from homology"/>
<evidence type="ECO:0000313" key="11">
    <source>
        <dbReference type="EMBL" id="MFB5735903.1"/>
    </source>
</evidence>
<dbReference type="InterPro" id="IPR050790">
    <property type="entry name" value="ExbB/TolQ_transport"/>
</dbReference>
<dbReference type="RefSeq" id="WP_016543333.1">
    <property type="nucleotide sequence ID" value="NZ_JBHILI010000002.1"/>
</dbReference>
<reference evidence="11 14" key="2">
    <citation type="submission" date="2024-09" db="EMBL/GenBank/DDBJ databases">
        <title>Taxonomic and Genotyping Characterization of Leptospira Strains isolated from Multiple Sources in Colombia highlights the importance of intermediate species.</title>
        <authorList>
            <person name="Torres Higuera L."/>
            <person name="Rojas Tapias D."/>
            <person name="Jimenez Velasquez S."/>
            <person name="Renjifo Ibanez C."/>
        </authorList>
    </citation>
    <scope>NUCLEOTIDE SEQUENCE [LARGE SCALE GENOMIC DNA]</scope>
    <source>
        <strain evidence="11 14">Lep080</strain>
    </source>
</reference>
<dbReference type="EMBL" id="NPDT01000002">
    <property type="protein sequence ID" value="PJZ66533.1"/>
    <property type="molecule type" value="Genomic_DNA"/>
</dbReference>
<dbReference type="GO" id="GO:0017038">
    <property type="term" value="P:protein import"/>
    <property type="evidence" value="ECO:0007669"/>
    <property type="project" value="TreeGrafter"/>
</dbReference>